<evidence type="ECO:0000256" key="1">
    <source>
        <dbReference type="SAM" id="SignalP"/>
    </source>
</evidence>
<evidence type="ECO:0000313" key="2">
    <source>
        <dbReference type="EMBL" id="ROR32378.1"/>
    </source>
</evidence>
<dbReference type="Proteomes" id="UP000276634">
    <property type="component" value="Unassembled WGS sequence"/>
</dbReference>
<reference evidence="2 3" key="1">
    <citation type="submission" date="2018-11" db="EMBL/GenBank/DDBJ databases">
        <title>Genomic Encyclopedia of Type Strains, Phase IV (KMG-IV): sequencing the most valuable type-strain genomes for metagenomic binning, comparative biology and taxonomic classification.</title>
        <authorList>
            <person name="Goeker M."/>
        </authorList>
    </citation>
    <scope>NUCLEOTIDE SEQUENCE [LARGE SCALE GENOMIC DNA]</scope>
    <source>
        <strain evidence="2 3">DSM 100275</strain>
    </source>
</reference>
<sequence length="201" mass="20885">MTARIVRFLASILLLAVGASAGAAERLQPYVLASVRQAALAEALGAERPFGSRKGLTVEKLRKYHYMVAMPYFTDPVLLADHGSQEAAVQAVEAGLAAGAGGTAKVYRVDLPGGRATLFGVALREGDGADARVMAVCDRAPLRHTPHLPYEILVTGGKAYALHGKFRIALSFPDLGLGTFMKISGAPDAIARALTAAAGGS</sequence>
<dbReference type="OrthoDB" id="9814711at2"/>
<accession>A0A3N1Y1H7</accession>
<evidence type="ECO:0000313" key="3">
    <source>
        <dbReference type="Proteomes" id="UP000276634"/>
    </source>
</evidence>
<keyword evidence="1" id="KW-0732">Signal</keyword>
<name>A0A3N1Y1H7_9GAMM</name>
<gene>
    <name evidence="2" type="ORF">EDC57_1578</name>
</gene>
<proteinExistence type="predicted"/>
<comment type="caution">
    <text evidence="2">The sequence shown here is derived from an EMBL/GenBank/DDBJ whole genome shotgun (WGS) entry which is preliminary data.</text>
</comment>
<protein>
    <submittedName>
        <fullName evidence="2">Uncharacterized protein</fullName>
    </submittedName>
</protein>
<dbReference type="EMBL" id="RJVI01000002">
    <property type="protein sequence ID" value="ROR32378.1"/>
    <property type="molecule type" value="Genomic_DNA"/>
</dbReference>
<feature type="chain" id="PRO_5017962207" evidence="1">
    <location>
        <begin position="24"/>
        <end position="201"/>
    </location>
</feature>
<dbReference type="RefSeq" id="WP_123401323.1">
    <property type="nucleotide sequence ID" value="NZ_RJVI01000002.1"/>
</dbReference>
<feature type="signal peptide" evidence="1">
    <location>
        <begin position="1"/>
        <end position="23"/>
    </location>
</feature>
<dbReference type="AlphaFoldDB" id="A0A3N1Y1H7"/>
<organism evidence="2 3">
    <name type="scientific">Inmirania thermothiophila</name>
    <dbReference type="NCBI Taxonomy" id="1750597"/>
    <lineage>
        <taxon>Bacteria</taxon>
        <taxon>Pseudomonadati</taxon>
        <taxon>Pseudomonadota</taxon>
        <taxon>Gammaproteobacteria</taxon>
        <taxon>Chromatiales</taxon>
        <taxon>Ectothiorhodospiraceae</taxon>
        <taxon>Inmirania</taxon>
    </lineage>
</organism>
<keyword evidence="3" id="KW-1185">Reference proteome</keyword>